<keyword evidence="2" id="KW-1185">Reference proteome</keyword>
<proteinExistence type="predicted"/>
<dbReference type="OrthoDB" id="2963302at2"/>
<comment type="caution">
    <text evidence="1">The sequence shown here is derived from an EMBL/GenBank/DDBJ whole genome shotgun (WGS) entry which is preliminary data.</text>
</comment>
<name>A0A2T0LFE6_9BACL</name>
<evidence type="ECO:0000313" key="1">
    <source>
        <dbReference type="EMBL" id="PRX40927.1"/>
    </source>
</evidence>
<organism evidence="1 2">
    <name type="scientific">Planifilum fimeticola</name>
    <dbReference type="NCBI Taxonomy" id="201975"/>
    <lineage>
        <taxon>Bacteria</taxon>
        <taxon>Bacillati</taxon>
        <taxon>Bacillota</taxon>
        <taxon>Bacilli</taxon>
        <taxon>Bacillales</taxon>
        <taxon>Thermoactinomycetaceae</taxon>
        <taxon>Planifilum</taxon>
    </lineage>
</organism>
<dbReference type="Proteomes" id="UP000237797">
    <property type="component" value="Unassembled WGS sequence"/>
</dbReference>
<protein>
    <submittedName>
        <fullName evidence="1">Uncharacterized protein</fullName>
    </submittedName>
</protein>
<sequence>MASSPFSLSHDWKLCWKRVYGRGNPYVNGESPREQKALQALGAVGVIGSSQLMRLFLNRDKNRRKRMVREKKLVRHEIRRNNQSIPIYTLGPNGAPITQISEYEDNYWVKYKVEDVLKRLLFFQLYAKFPKARIVPAPSPFVGAISFKSNLFYVYVIRGDMQDLLVHLKWHPFTERMIILTESLSHLQPLNAFAPNLKVRVTTDQDLRCDLQNLFYRWEGTWVKENQQPTPVVLSG</sequence>
<evidence type="ECO:0000313" key="2">
    <source>
        <dbReference type="Proteomes" id="UP000237797"/>
    </source>
</evidence>
<dbReference type="RefSeq" id="WP_106345030.1">
    <property type="nucleotide sequence ID" value="NZ_PVNE01000010.1"/>
</dbReference>
<dbReference type="AlphaFoldDB" id="A0A2T0LFE6"/>
<dbReference type="EMBL" id="PVNE01000010">
    <property type="protein sequence ID" value="PRX40927.1"/>
    <property type="molecule type" value="Genomic_DNA"/>
</dbReference>
<reference evidence="1 2" key="1">
    <citation type="submission" date="2018-03" db="EMBL/GenBank/DDBJ databases">
        <title>Genomic Encyclopedia of Archaeal and Bacterial Type Strains, Phase II (KMG-II): from individual species to whole genera.</title>
        <authorList>
            <person name="Goeker M."/>
        </authorList>
    </citation>
    <scope>NUCLEOTIDE SEQUENCE [LARGE SCALE GENOMIC DNA]</scope>
    <source>
        <strain evidence="1 2">DSM 44946</strain>
    </source>
</reference>
<accession>A0A2T0LFE6</accession>
<gene>
    <name evidence="1" type="ORF">CLV97_110119</name>
</gene>